<feature type="compositionally biased region" description="Basic and acidic residues" evidence="5">
    <location>
        <begin position="109"/>
        <end position="134"/>
    </location>
</feature>
<comment type="subcellular location">
    <subcellularLocation>
        <location evidence="1">Cell projection</location>
        <location evidence="1">Cilium</location>
    </subcellularLocation>
</comment>
<dbReference type="GO" id="GO:0060271">
    <property type="term" value="P:cilium assembly"/>
    <property type="evidence" value="ECO:0007669"/>
    <property type="project" value="TreeGrafter"/>
</dbReference>
<feature type="region of interest" description="Disordered" evidence="5">
    <location>
        <begin position="1"/>
        <end position="304"/>
    </location>
</feature>
<feature type="compositionally biased region" description="Low complexity" evidence="5">
    <location>
        <begin position="34"/>
        <end position="47"/>
    </location>
</feature>
<name>A0A8S3RKZ6_MYTED</name>
<evidence type="ECO:0000313" key="8">
    <source>
        <dbReference type="Proteomes" id="UP000683360"/>
    </source>
</evidence>
<dbReference type="GO" id="GO:0005930">
    <property type="term" value="C:axoneme"/>
    <property type="evidence" value="ECO:0007669"/>
    <property type="project" value="TreeGrafter"/>
</dbReference>
<evidence type="ECO:0000256" key="3">
    <source>
        <dbReference type="ARBA" id="ARBA00023273"/>
    </source>
</evidence>
<dbReference type="InterPro" id="IPR025254">
    <property type="entry name" value="CCDC113/CCDC96_CC"/>
</dbReference>
<feature type="coiled-coil region" evidence="4">
    <location>
        <begin position="363"/>
        <end position="411"/>
    </location>
</feature>
<dbReference type="Proteomes" id="UP000683360">
    <property type="component" value="Unassembled WGS sequence"/>
</dbReference>
<evidence type="ECO:0000313" key="7">
    <source>
        <dbReference type="EMBL" id="CAG2207660.1"/>
    </source>
</evidence>
<dbReference type="OrthoDB" id="10254794at2759"/>
<evidence type="ECO:0000259" key="6">
    <source>
        <dbReference type="Pfam" id="PF13870"/>
    </source>
</evidence>
<evidence type="ECO:0000256" key="5">
    <source>
        <dbReference type="SAM" id="MobiDB-lite"/>
    </source>
</evidence>
<feature type="compositionally biased region" description="Acidic residues" evidence="5">
    <location>
        <begin position="278"/>
        <end position="295"/>
    </location>
</feature>
<dbReference type="PANTHER" id="PTHR15654:SF1">
    <property type="entry name" value="COILED-COIL DOMAIN-CONTAINING PROTEIN 96"/>
    <property type="match status" value="1"/>
</dbReference>
<feature type="compositionally biased region" description="Low complexity" evidence="5">
    <location>
        <begin position="13"/>
        <end position="22"/>
    </location>
</feature>
<keyword evidence="8" id="KW-1185">Reference proteome</keyword>
<feature type="coiled-coil region" evidence="4">
    <location>
        <begin position="444"/>
        <end position="511"/>
    </location>
</feature>
<feature type="compositionally biased region" description="Basic and acidic residues" evidence="5">
    <location>
        <begin position="178"/>
        <end position="195"/>
    </location>
</feature>
<dbReference type="EMBL" id="CAJPWZ010001084">
    <property type="protein sequence ID" value="CAG2207660.1"/>
    <property type="molecule type" value="Genomic_DNA"/>
</dbReference>
<evidence type="ECO:0000256" key="4">
    <source>
        <dbReference type="SAM" id="Coils"/>
    </source>
</evidence>
<feature type="domain" description="CCDC113/CCDC96 coiled-coil" evidence="6">
    <location>
        <begin position="438"/>
        <end position="612"/>
    </location>
</feature>
<reference evidence="7" key="1">
    <citation type="submission" date="2021-03" db="EMBL/GenBank/DDBJ databases">
        <authorList>
            <person name="Bekaert M."/>
        </authorList>
    </citation>
    <scope>NUCLEOTIDE SEQUENCE</scope>
</reference>
<evidence type="ECO:0000256" key="2">
    <source>
        <dbReference type="ARBA" id="ARBA00023054"/>
    </source>
</evidence>
<feature type="coiled-coil region" evidence="4">
    <location>
        <begin position="597"/>
        <end position="624"/>
    </location>
</feature>
<dbReference type="PANTHER" id="PTHR15654">
    <property type="entry name" value="COILED-COIL DOMAIN-CONTAINING PROTEIN 113-RELATED"/>
    <property type="match status" value="1"/>
</dbReference>
<organism evidence="7 8">
    <name type="scientific">Mytilus edulis</name>
    <name type="common">Blue mussel</name>
    <dbReference type="NCBI Taxonomy" id="6550"/>
    <lineage>
        <taxon>Eukaryota</taxon>
        <taxon>Metazoa</taxon>
        <taxon>Spiralia</taxon>
        <taxon>Lophotrochozoa</taxon>
        <taxon>Mollusca</taxon>
        <taxon>Bivalvia</taxon>
        <taxon>Autobranchia</taxon>
        <taxon>Pteriomorphia</taxon>
        <taxon>Mytilida</taxon>
        <taxon>Mytiloidea</taxon>
        <taxon>Mytilidae</taxon>
        <taxon>Mytilinae</taxon>
        <taxon>Mytilus</taxon>
    </lineage>
</organism>
<evidence type="ECO:0000256" key="1">
    <source>
        <dbReference type="ARBA" id="ARBA00004138"/>
    </source>
</evidence>
<dbReference type="AlphaFoldDB" id="A0A8S3RKZ6"/>
<keyword evidence="3" id="KW-0966">Cell projection</keyword>
<feature type="compositionally biased region" description="Basic and acidic residues" evidence="5">
    <location>
        <begin position="235"/>
        <end position="260"/>
    </location>
</feature>
<gene>
    <name evidence="7" type="ORF">MEDL_21912</name>
</gene>
<feature type="compositionally biased region" description="Basic and acidic residues" evidence="5">
    <location>
        <begin position="144"/>
        <end position="166"/>
    </location>
</feature>
<comment type="caution">
    <text evidence="7">The sequence shown here is derived from an EMBL/GenBank/DDBJ whole genome shotgun (WGS) entry which is preliminary data.</text>
</comment>
<proteinExistence type="predicted"/>
<sequence>MADQEEKAPTPAPAEEPTQEKAVTPPAENGQGDTPTEQATETPAEPEVQSETKPESPQAEVKAEGDATNNATEEQTPTETGEGEKQEASSPAAEGGEEKPVETPTEGGDEQKGETEGEEKKAEGEGEAEQKPEGEGEGQPEGEGEQKPEGEGEQKPEGEGEPKPEGEGEAAATPVGEEGEKPAEEGEQKEGEEAGSKSPVPQSDTFAEGERPEEDGTGVEVAEKLSREGSPAPEVKPDILEPGTPERSRPPSETEMRDGHMSPFMEEDEEAVQREGEEREDVEEEDEEEEDEEEEYHLQPQYDRDELLEKYTLIMAEREQLQQQNYQLQHKLAEFFRKKKADDVRQDYDKTASDQDSKYVKYINQLDELRSQDSKEKEQYKLEMDDLRLKCEERKQKVDEERNKFMEFKKQVALNAISNRSGKPLPPKDIEQALIAEKKKESDVVDVRLENIKLKNKLKKKEMELKSKEELAAGLHLIDFEQLKIENQTYNEKIEERNEELLKLRKKITSTVQVLTHLKEKLQFVQGENLREKEVLKDVEKEVAMKRDILSRTKQARDALRIDNQKLRQNCGLLGNEPLLRDFEERKDEGDDLKDRLEMLKMRHAELTLNCNQVRRKIEQARQSHG</sequence>
<dbReference type="GO" id="GO:0036064">
    <property type="term" value="C:ciliary basal body"/>
    <property type="evidence" value="ECO:0007669"/>
    <property type="project" value="TreeGrafter"/>
</dbReference>
<dbReference type="Pfam" id="PF13870">
    <property type="entry name" value="CCDC113_CCDC96_CC"/>
    <property type="match status" value="1"/>
</dbReference>
<keyword evidence="2 4" id="KW-0175">Coiled coil</keyword>
<dbReference type="InterPro" id="IPR051885">
    <property type="entry name" value="CC_CF"/>
</dbReference>
<protein>
    <submittedName>
        <fullName evidence="7">Coiled-coil domain-containing protein 96</fullName>
    </submittedName>
</protein>
<accession>A0A8S3RKZ6</accession>